<feature type="transmembrane region" description="Helical" evidence="1">
    <location>
        <begin position="154"/>
        <end position="173"/>
    </location>
</feature>
<evidence type="ECO:0000313" key="2">
    <source>
        <dbReference type="EMBL" id="SJZ66060.1"/>
    </source>
</evidence>
<name>A0A1T4MG39_9FUSO</name>
<feature type="transmembrane region" description="Helical" evidence="1">
    <location>
        <begin position="179"/>
        <end position="199"/>
    </location>
</feature>
<dbReference type="Pfam" id="PF19700">
    <property type="entry name" value="DUF6198"/>
    <property type="match status" value="1"/>
</dbReference>
<organism evidence="2 3">
    <name type="scientific">Cetobacterium ceti</name>
    <dbReference type="NCBI Taxonomy" id="180163"/>
    <lineage>
        <taxon>Bacteria</taxon>
        <taxon>Fusobacteriati</taxon>
        <taxon>Fusobacteriota</taxon>
        <taxon>Fusobacteriia</taxon>
        <taxon>Fusobacteriales</taxon>
        <taxon>Fusobacteriaceae</taxon>
        <taxon>Cetobacterium</taxon>
    </lineage>
</organism>
<keyword evidence="1" id="KW-0812">Transmembrane</keyword>
<dbReference type="PANTHER" id="PTHR40078:SF1">
    <property type="entry name" value="INTEGRAL MEMBRANE PROTEIN"/>
    <property type="match status" value="1"/>
</dbReference>
<dbReference type="Proteomes" id="UP000191153">
    <property type="component" value="Unassembled WGS sequence"/>
</dbReference>
<feature type="transmembrane region" description="Helical" evidence="1">
    <location>
        <begin position="12"/>
        <end position="30"/>
    </location>
</feature>
<reference evidence="2 3" key="1">
    <citation type="submission" date="2017-02" db="EMBL/GenBank/DDBJ databases">
        <authorList>
            <person name="Peterson S.W."/>
        </authorList>
    </citation>
    <scope>NUCLEOTIDE SEQUENCE [LARGE SCALE GENOMIC DNA]</scope>
    <source>
        <strain evidence="2 3">ATCC 700028</strain>
    </source>
</reference>
<dbReference type="OrthoDB" id="1654314at2"/>
<dbReference type="InterPro" id="IPR038750">
    <property type="entry name" value="YczE/YyaS-like"/>
</dbReference>
<gene>
    <name evidence="2" type="ORF">SAMN02745174_01217</name>
</gene>
<dbReference type="PANTHER" id="PTHR40078">
    <property type="entry name" value="INTEGRAL MEMBRANE PROTEIN-RELATED"/>
    <property type="match status" value="1"/>
</dbReference>
<keyword evidence="1" id="KW-1133">Transmembrane helix</keyword>
<sequence>MNYTLKGLGYSIFFYMFTAVGISLVIEAAVGVSCLDAMNLSISEISKFKIGTLTIFSNFLFIIGDILITRFSNPIKYVLQGISILALGIVINIIIYYIFPHVNINNYSVKLFLYILGTLIAGVSIGAIIKLNFLSFPVENFCLTISEKYKISFVKIRYSIDVIALIASIILSYSFELPFFIREGTIIGMIMFSPIVNFTKDKVKF</sequence>
<accession>A0A1T4MG39</accession>
<feature type="transmembrane region" description="Helical" evidence="1">
    <location>
        <begin position="77"/>
        <end position="99"/>
    </location>
</feature>
<keyword evidence="3" id="KW-1185">Reference proteome</keyword>
<feature type="transmembrane region" description="Helical" evidence="1">
    <location>
        <begin position="50"/>
        <end position="68"/>
    </location>
</feature>
<keyword evidence="1" id="KW-0472">Membrane</keyword>
<feature type="transmembrane region" description="Helical" evidence="1">
    <location>
        <begin position="111"/>
        <end position="133"/>
    </location>
</feature>
<dbReference type="RefSeq" id="WP_078693709.1">
    <property type="nucleotide sequence ID" value="NZ_FUWX01000008.1"/>
</dbReference>
<protein>
    <submittedName>
        <fullName evidence="2">Uncharacterized membrane protein YczE</fullName>
    </submittedName>
</protein>
<dbReference type="AlphaFoldDB" id="A0A1T4MG39"/>
<dbReference type="EMBL" id="FUWX01000008">
    <property type="protein sequence ID" value="SJZ66060.1"/>
    <property type="molecule type" value="Genomic_DNA"/>
</dbReference>
<evidence type="ECO:0000313" key="3">
    <source>
        <dbReference type="Proteomes" id="UP000191153"/>
    </source>
</evidence>
<evidence type="ECO:0000256" key="1">
    <source>
        <dbReference type="SAM" id="Phobius"/>
    </source>
</evidence>
<proteinExistence type="predicted"/>
<dbReference type="STRING" id="180163.SAMN02745174_01217"/>